<dbReference type="InterPro" id="IPR000868">
    <property type="entry name" value="Isochorismatase-like_dom"/>
</dbReference>
<feature type="domain" description="Isochorismatase-like" evidence="3">
    <location>
        <begin position="6"/>
        <end position="88"/>
    </location>
</feature>
<dbReference type="Gene3D" id="3.40.50.850">
    <property type="entry name" value="Isochorismatase-like"/>
    <property type="match status" value="1"/>
</dbReference>
<evidence type="ECO:0000313" key="4">
    <source>
        <dbReference type="EMBL" id="KAJ9637397.1"/>
    </source>
</evidence>
<keyword evidence="2" id="KW-0378">Hydrolase</keyword>
<organism evidence="4 5">
    <name type="scientific">Knufia peltigerae</name>
    <dbReference type="NCBI Taxonomy" id="1002370"/>
    <lineage>
        <taxon>Eukaryota</taxon>
        <taxon>Fungi</taxon>
        <taxon>Dikarya</taxon>
        <taxon>Ascomycota</taxon>
        <taxon>Pezizomycotina</taxon>
        <taxon>Eurotiomycetes</taxon>
        <taxon>Chaetothyriomycetidae</taxon>
        <taxon>Chaetothyriales</taxon>
        <taxon>Trichomeriaceae</taxon>
        <taxon>Knufia</taxon>
    </lineage>
</organism>
<keyword evidence="5" id="KW-1185">Reference proteome</keyword>
<comment type="caution">
    <text evidence="4">The sequence shown here is derived from an EMBL/GenBank/DDBJ whole genome shotgun (WGS) entry which is preliminary data.</text>
</comment>
<dbReference type="EMBL" id="JAPDRN010000025">
    <property type="protein sequence ID" value="KAJ9637397.1"/>
    <property type="molecule type" value="Genomic_DNA"/>
</dbReference>
<proteinExistence type="inferred from homology"/>
<evidence type="ECO:0000256" key="1">
    <source>
        <dbReference type="ARBA" id="ARBA00006336"/>
    </source>
</evidence>
<evidence type="ECO:0000259" key="3">
    <source>
        <dbReference type="Pfam" id="PF00857"/>
    </source>
</evidence>
<dbReference type="CDD" id="cd00431">
    <property type="entry name" value="cysteine_hydrolases"/>
    <property type="match status" value="1"/>
</dbReference>
<comment type="similarity">
    <text evidence="1">Belongs to the isochorismatase family.</text>
</comment>
<gene>
    <name evidence="4" type="ORF">H2204_004821</name>
</gene>
<dbReference type="InterPro" id="IPR036380">
    <property type="entry name" value="Isochorismatase-like_sf"/>
</dbReference>
<dbReference type="AlphaFoldDB" id="A0AA39D0H8"/>
<sequence>MAFKKTALVVVDVQKFFIEDATEAIDQVVQLCEYFTKRNLPIYFIQHGHDEAELTSKPITNPVVRKWGPAGSVVVGSPGWELMDQLSPFLPAYPSPLPAVGTCFPNPESNQWPKVVFKDTYDAFVRTQLDDSLSHHGIERLLVCGLVTDCCAETTARGAFNRGYETWLIGDACGTRRKDQHDAYLKGFGFAFGDVYNTAEALKALH</sequence>
<evidence type="ECO:0000313" key="5">
    <source>
        <dbReference type="Proteomes" id="UP001172681"/>
    </source>
</evidence>
<evidence type="ECO:0000256" key="2">
    <source>
        <dbReference type="ARBA" id="ARBA00022801"/>
    </source>
</evidence>
<dbReference type="Pfam" id="PF00857">
    <property type="entry name" value="Isochorismatase"/>
    <property type="match status" value="2"/>
</dbReference>
<dbReference type="GO" id="GO:0016787">
    <property type="term" value="F:hydrolase activity"/>
    <property type="evidence" value="ECO:0007669"/>
    <property type="project" value="UniProtKB-KW"/>
</dbReference>
<name>A0AA39D0H8_9EURO</name>
<accession>A0AA39D0H8</accession>
<dbReference type="PANTHER" id="PTHR43540">
    <property type="entry name" value="PEROXYUREIDOACRYLATE/UREIDOACRYLATE AMIDOHYDROLASE-RELATED"/>
    <property type="match status" value="1"/>
</dbReference>
<feature type="domain" description="Isochorismatase-like" evidence="3">
    <location>
        <begin position="114"/>
        <end position="199"/>
    </location>
</feature>
<dbReference type="InterPro" id="IPR050272">
    <property type="entry name" value="Isochorismatase-like_hydrls"/>
</dbReference>
<dbReference type="Proteomes" id="UP001172681">
    <property type="component" value="Unassembled WGS sequence"/>
</dbReference>
<protein>
    <recommendedName>
        <fullName evidence="3">Isochorismatase-like domain-containing protein</fullName>
    </recommendedName>
</protein>
<reference evidence="4" key="1">
    <citation type="submission" date="2022-10" db="EMBL/GenBank/DDBJ databases">
        <title>Culturing micro-colonial fungi from biological soil crusts in the Mojave desert and describing Neophaeococcomyces mojavensis, and introducing the new genera and species Taxawa tesnikishii.</title>
        <authorList>
            <person name="Kurbessoian T."/>
            <person name="Stajich J.E."/>
        </authorList>
    </citation>
    <scope>NUCLEOTIDE SEQUENCE</scope>
    <source>
        <strain evidence="4">TK_35</strain>
    </source>
</reference>
<dbReference type="SUPFAM" id="SSF52499">
    <property type="entry name" value="Isochorismatase-like hydrolases"/>
    <property type="match status" value="1"/>
</dbReference>